<keyword evidence="1 4" id="KW-0813">Transport</keyword>
<dbReference type="GO" id="GO:0003723">
    <property type="term" value="F:RNA binding"/>
    <property type="evidence" value="ECO:0007669"/>
    <property type="project" value="UniProtKB-UniRule"/>
</dbReference>
<proteinExistence type="inferred from homology"/>
<dbReference type="NCBIfam" id="TIGR00264">
    <property type="entry name" value="archaeal-type nascent polypeptide-associated complex protein"/>
    <property type="match status" value="1"/>
</dbReference>
<evidence type="ECO:0000256" key="3">
    <source>
        <dbReference type="ARBA" id="ARBA00022927"/>
    </source>
</evidence>
<gene>
    <name evidence="4" type="primary">nac</name>
    <name evidence="7" type="ORF">CSP5_0300</name>
</gene>
<dbReference type="PROSITE" id="PS51151">
    <property type="entry name" value="NAC_AB"/>
    <property type="match status" value="1"/>
</dbReference>
<dbReference type="CDD" id="cd14359">
    <property type="entry name" value="UBA_AeNAC"/>
    <property type="match status" value="1"/>
</dbReference>
<evidence type="ECO:0000259" key="6">
    <source>
        <dbReference type="PROSITE" id="PS51151"/>
    </source>
</evidence>
<feature type="domain" description="NAC-A/B" evidence="6">
    <location>
        <begin position="5"/>
        <end position="80"/>
    </location>
</feature>
<dbReference type="Proteomes" id="UP000195607">
    <property type="component" value="Chromosome I"/>
</dbReference>
<evidence type="ECO:0000313" key="8">
    <source>
        <dbReference type="Proteomes" id="UP000195607"/>
    </source>
</evidence>
<keyword evidence="2 4" id="KW-0694">RNA-binding</keyword>
<dbReference type="InterPro" id="IPR002715">
    <property type="entry name" value="Nas_poly-pep-assoc_cplx_dom"/>
</dbReference>
<keyword evidence="3 4" id="KW-0653">Protein transport</keyword>
<dbReference type="GO" id="GO:0015031">
    <property type="term" value="P:protein transport"/>
    <property type="evidence" value="ECO:0007669"/>
    <property type="project" value="UniProtKB-UniRule"/>
</dbReference>
<dbReference type="Pfam" id="PF01849">
    <property type="entry name" value="NAC"/>
    <property type="match status" value="1"/>
</dbReference>
<dbReference type="Gene3D" id="2.20.70.30">
    <property type="entry name" value="Nascent polypeptide-associated complex domain"/>
    <property type="match status" value="1"/>
</dbReference>
<name>A0A1N5SP49_9ARCH</name>
<dbReference type="InterPro" id="IPR038187">
    <property type="entry name" value="NAC_A/B_dom_sf"/>
</dbReference>
<evidence type="ECO:0000256" key="4">
    <source>
        <dbReference type="HAMAP-Rule" id="MF_00814"/>
    </source>
</evidence>
<organism evidence="7 8">
    <name type="scientific">Cuniculiplasma divulgatum</name>
    <dbReference type="NCBI Taxonomy" id="1673428"/>
    <lineage>
        <taxon>Archaea</taxon>
        <taxon>Methanobacteriati</taxon>
        <taxon>Thermoplasmatota</taxon>
        <taxon>Thermoplasmata</taxon>
        <taxon>Thermoplasmatales</taxon>
        <taxon>Cuniculiplasmataceae</taxon>
        <taxon>Cuniculiplasma</taxon>
    </lineage>
</organism>
<dbReference type="InterPro" id="IPR005231">
    <property type="entry name" value="NAC_arc"/>
</dbReference>
<evidence type="ECO:0000256" key="2">
    <source>
        <dbReference type="ARBA" id="ARBA00022884"/>
    </source>
</evidence>
<evidence type="ECO:0000256" key="1">
    <source>
        <dbReference type="ARBA" id="ARBA00022448"/>
    </source>
</evidence>
<dbReference type="EMBL" id="LT671858">
    <property type="protein sequence ID" value="SIM37671.1"/>
    <property type="molecule type" value="Genomic_DNA"/>
</dbReference>
<evidence type="ECO:0000256" key="5">
    <source>
        <dbReference type="NCBIfam" id="TIGR00264"/>
    </source>
</evidence>
<accession>A0A1N5SP49</accession>
<dbReference type="SMART" id="SM01407">
    <property type="entry name" value="NAC"/>
    <property type="match status" value="1"/>
</dbReference>
<dbReference type="AlphaFoldDB" id="A0A1N5SP49"/>
<comment type="subunit">
    <text evidence="4">Homodimer. Interacts with the ribosome. Binds ribosomal RNA.</text>
</comment>
<dbReference type="Gene3D" id="1.10.8.10">
    <property type="entry name" value="DNA helicase RuvA subunit, C-terminal domain"/>
    <property type="match status" value="1"/>
</dbReference>
<comment type="function">
    <text evidence="4">Contacts the emerging nascent chain on the ribosome.</text>
</comment>
<evidence type="ECO:0000313" key="7">
    <source>
        <dbReference type="EMBL" id="SIM37671.1"/>
    </source>
</evidence>
<comment type="similarity">
    <text evidence="4">Belongs to the NAC-alpha family.</text>
</comment>
<reference evidence="7 8" key="1">
    <citation type="submission" date="2016-04" db="EMBL/GenBank/DDBJ databases">
        <authorList>
            <person name="Evans L.H."/>
            <person name="Alamgir A."/>
            <person name="Owens N."/>
            <person name="Weber N.D."/>
            <person name="Virtaneva K."/>
            <person name="Barbian K."/>
            <person name="Babar A."/>
            <person name="Rosenke K."/>
        </authorList>
    </citation>
    <scope>NUCLEOTIDE SEQUENCE [LARGE SCALE GENOMIC DNA]</scope>
    <source>
        <strain evidence="8">S5(T) (JCM 30642 \VKM B-2941)</strain>
    </source>
</reference>
<protein>
    <recommendedName>
        <fullName evidence="4 5">Nascent polypeptide-associated complex protein</fullName>
    </recommendedName>
</protein>
<dbReference type="HAMAP" id="MF_00814">
    <property type="entry name" value="NAC_arch"/>
    <property type="match status" value="1"/>
</dbReference>
<sequence length="121" mass="13540">MIPGKMNSREVKRMMQQMGIKQVEYPDVKRVVMEAGEKNYIIENPQVVAIEAQGQKSFQITGTLKEVIGKKKEVAKEGTEFPEDDIKLVMEQASVSREKAIDALKKAEGQPADAIMNLMSN</sequence>